<feature type="transmembrane region" description="Helical" evidence="5">
    <location>
        <begin position="77"/>
        <end position="98"/>
    </location>
</feature>
<feature type="transmembrane region" description="Helical" evidence="5">
    <location>
        <begin position="365"/>
        <end position="382"/>
    </location>
</feature>
<dbReference type="InterPro" id="IPR001902">
    <property type="entry name" value="SLC26A/SulP_fam"/>
</dbReference>
<dbReference type="InterPro" id="IPR018045">
    <property type="entry name" value="S04_transporter_CS"/>
</dbReference>
<dbReference type="GO" id="GO:0051454">
    <property type="term" value="P:intracellular pH elevation"/>
    <property type="evidence" value="ECO:0007669"/>
    <property type="project" value="Ensembl"/>
</dbReference>
<name>A0A8C2T5M4_COTJA</name>
<evidence type="ECO:0000256" key="5">
    <source>
        <dbReference type="SAM" id="Phobius"/>
    </source>
</evidence>
<dbReference type="AlphaFoldDB" id="A0A8C2T5M4"/>
<evidence type="ECO:0000256" key="2">
    <source>
        <dbReference type="ARBA" id="ARBA00022692"/>
    </source>
</evidence>
<feature type="transmembrane region" description="Helical" evidence="5">
    <location>
        <begin position="402"/>
        <end position="423"/>
    </location>
</feature>
<keyword evidence="8" id="KW-1185">Reference proteome</keyword>
<keyword evidence="2 5" id="KW-0812">Transmembrane</keyword>
<dbReference type="Pfam" id="PF01740">
    <property type="entry name" value="STAS"/>
    <property type="match status" value="1"/>
</dbReference>
<dbReference type="Pfam" id="PF00916">
    <property type="entry name" value="Sulfate_transp"/>
    <property type="match status" value="1"/>
</dbReference>
<dbReference type="InterPro" id="IPR011547">
    <property type="entry name" value="SLC26A/SulP_dom"/>
</dbReference>
<feature type="transmembrane region" description="Helical" evidence="5">
    <location>
        <begin position="334"/>
        <end position="353"/>
    </location>
</feature>
<dbReference type="SUPFAM" id="SSF52091">
    <property type="entry name" value="SpoIIaa-like"/>
    <property type="match status" value="1"/>
</dbReference>
<dbReference type="GO" id="GO:0048240">
    <property type="term" value="P:sperm capacitation"/>
    <property type="evidence" value="ECO:0007669"/>
    <property type="project" value="Ensembl"/>
</dbReference>
<dbReference type="GO" id="GO:0008271">
    <property type="term" value="F:secondary active sulfate transmembrane transporter activity"/>
    <property type="evidence" value="ECO:0007669"/>
    <property type="project" value="InterPro"/>
</dbReference>
<evidence type="ECO:0000259" key="6">
    <source>
        <dbReference type="PROSITE" id="PS50801"/>
    </source>
</evidence>
<evidence type="ECO:0000313" key="7">
    <source>
        <dbReference type="Ensembl" id="ENSCJPP00005007605.1"/>
    </source>
</evidence>
<gene>
    <name evidence="7" type="primary">SLC26A3</name>
</gene>
<keyword evidence="3 5" id="KW-1133">Transmembrane helix</keyword>
<evidence type="ECO:0000256" key="3">
    <source>
        <dbReference type="ARBA" id="ARBA00022989"/>
    </source>
</evidence>
<dbReference type="GO" id="GO:0071320">
    <property type="term" value="P:cellular response to cAMP"/>
    <property type="evidence" value="ECO:0007669"/>
    <property type="project" value="Ensembl"/>
</dbReference>
<dbReference type="Ensembl" id="ENSCJPT00005011738.1">
    <property type="protein sequence ID" value="ENSCJPP00005007605.1"/>
    <property type="gene ID" value="ENSCJPG00005006783.1"/>
</dbReference>
<reference evidence="7" key="2">
    <citation type="submission" date="2025-08" db="UniProtKB">
        <authorList>
            <consortium name="Ensembl"/>
        </authorList>
    </citation>
    <scope>IDENTIFICATION</scope>
</reference>
<dbReference type="InterPro" id="IPR002645">
    <property type="entry name" value="STAS_dom"/>
</dbReference>
<dbReference type="PROSITE" id="PS01130">
    <property type="entry name" value="SLC26A"/>
    <property type="match status" value="1"/>
</dbReference>
<evidence type="ECO:0000256" key="4">
    <source>
        <dbReference type="ARBA" id="ARBA00023136"/>
    </source>
</evidence>
<dbReference type="GeneTree" id="ENSGT01150000286920"/>
<feature type="transmembrane region" description="Helical" evidence="5">
    <location>
        <begin position="249"/>
        <end position="268"/>
    </location>
</feature>
<dbReference type="Gene3D" id="3.30.750.24">
    <property type="entry name" value="STAS domain"/>
    <property type="match status" value="1"/>
</dbReference>
<feature type="transmembrane region" description="Helical" evidence="5">
    <location>
        <begin position="461"/>
        <end position="484"/>
    </location>
</feature>
<evidence type="ECO:0000313" key="8">
    <source>
        <dbReference type="Proteomes" id="UP000694412"/>
    </source>
</evidence>
<feature type="transmembrane region" description="Helical" evidence="5">
    <location>
        <begin position="166"/>
        <end position="186"/>
    </location>
</feature>
<sequence length="762" mass="84257">MVEPVGNHYVVARRVYSENSFDEEHEKLHRHHKNFWDHLKLYFRCSPQRVKKVALRMFPVVSWLPAYRFREWILSDIVSGINTGLVSVLQGLAFALLVNVPPGYGLYAAFFPILVYFIFGTSRHISVGPFPVLSLMVGGVVTRLVPDGTAGNGTATNTSAIDEQRVMVAASVTFLSGIFQLILGLLQFGFIVIYLSHSLISGFTTAAAIHVLVSQIKFMLQLPVPGFNKPFGIIYTLESVFSQITDTNIADLVTSLLVLLIVFVVKEINDRYKAKLPTPIPIELIVTVLAALISHFAKFEEKFKVAVHSSMSSRFQAPVAPDAGIIQKCVGDGISIAIVGFAVAFSVAKVYSIKHDYPIDANQELIAFGLGNILGGSFKGFASSTALSRSGVQESTGGKTQIAGIISAIIVLIVILAIGFLLAPLQKSVLASLALGNLKGMLMQFREVGVLWRKDKYDCMIWVVTFLAAVFLGLDIGLATAVAFELLTVVIRSQIPSCTTLANVGRSNIYRNRKDYTDIYEPEGVKIFKCSSPIFFANIEFFKDKLISAVGFNPLRVLRKRNKALRKIRKMLKKGELQVTPKGLICMAHHTQESDDELDNNRLEELDQPTDMADLPIQINWDAELPPGIVVPRVDIHSIVLDFSAVSFLDFSAMRVLQKTLKEFVRIDIDIYIAGANEGFLEKLERCAFFDEEIKPSMFFLTIHDAVLHILLKEDIASSPKLKPVEKGNNNCIITTSNGLRSRDSTVSLLPPPVPPEPWVGR</sequence>
<proteinExistence type="predicted"/>
<dbReference type="PANTHER" id="PTHR11814">
    <property type="entry name" value="SULFATE TRANSPORTER"/>
    <property type="match status" value="1"/>
</dbReference>
<feature type="transmembrane region" description="Helical" evidence="5">
    <location>
        <begin position="104"/>
        <end position="120"/>
    </location>
</feature>
<dbReference type="CDD" id="cd07042">
    <property type="entry name" value="STAS_SulP_like_sulfate_transporter"/>
    <property type="match status" value="1"/>
</dbReference>
<comment type="subcellular location">
    <subcellularLocation>
        <location evidence="1">Membrane</location>
        <topology evidence="1">Multi-pass membrane protein</topology>
    </subcellularLocation>
</comment>
<reference evidence="7" key="3">
    <citation type="submission" date="2025-09" db="UniProtKB">
        <authorList>
            <consortium name="Ensembl"/>
        </authorList>
    </citation>
    <scope>IDENTIFICATION</scope>
</reference>
<dbReference type="InterPro" id="IPR036513">
    <property type="entry name" value="STAS_dom_sf"/>
</dbReference>
<keyword evidence="4 5" id="KW-0472">Membrane</keyword>
<reference evidence="7" key="1">
    <citation type="submission" date="2015-11" db="EMBL/GenBank/DDBJ databases">
        <authorList>
            <consortium name="International Coturnix japonica Genome Analysis Consortium"/>
            <person name="Warren W."/>
            <person name="Burt D.W."/>
            <person name="Antin P.B."/>
            <person name="Lanford R."/>
            <person name="Gros J."/>
            <person name="Wilson R.K."/>
        </authorList>
    </citation>
    <scope>NUCLEOTIDE SEQUENCE [LARGE SCALE GENOMIC DNA]</scope>
</reference>
<organism evidence="7 8">
    <name type="scientific">Coturnix japonica</name>
    <name type="common">Japanese quail</name>
    <name type="synonym">Coturnix coturnix japonica</name>
    <dbReference type="NCBI Taxonomy" id="93934"/>
    <lineage>
        <taxon>Eukaryota</taxon>
        <taxon>Metazoa</taxon>
        <taxon>Chordata</taxon>
        <taxon>Craniata</taxon>
        <taxon>Vertebrata</taxon>
        <taxon>Euteleostomi</taxon>
        <taxon>Archelosauria</taxon>
        <taxon>Archosauria</taxon>
        <taxon>Dinosauria</taxon>
        <taxon>Saurischia</taxon>
        <taxon>Theropoda</taxon>
        <taxon>Coelurosauria</taxon>
        <taxon>Aves</taxon>
        <taxon>Neognathae</taxon>
        <taxon>Galloanserae</taxon>
        <taxon>Galliformes</taxon>
        <taxon>Phasianidae</taxon>
        <taxon>Perdicinae</taxon>
        <taxon>Coturnix</taxon>
    </lineage>
</organism>
<feature type="transmembrane region" description="Helical" evidence="5">
    <location>
        <begin position="193"/>
        <end position="213"/>
    </location>
</feature>
<evidence type="ECO:0000256" key="1">
    <source>
        <dbReference type="ARBA" id="ARBA00004141"/>
    </source>
</evidence>
<dbReference type="PROSITE" id="PS50801">
    <property type="entry name" value="STAS"/>
    <property type="match status" value="1"/>
</dbReference>
<dbReference type="Proteomes" id="UP000694412">
    <property type="component" value="Chromosome 1"/>
</dbReference>
<dbReference type="GO" id="GO:0097225">
    <property type="term" value="C:sperm midpiece"/>
    <property type="evidence" value="ECO:0007669"/>
    <property type="project" value="Ensembl"/>
</dbReference>
<dbReference type="NCBIfam" id="TIGR00815">
    <property type="entry name" value="sulP"/>
    <property type="match status" value="1"/>
</dbReference>
<feature type="domain" description="STAS" evidence="6">
    <location>
        <begin position="515"/>
        <end position="710"/>
    </location>
</feature>
<dbReference type="GO" id="GO:0005886">
    <property type="term" value="C:plasma membrane"/>
    <property type="evidence" value="ECO:0007669"/>
    <property type="project" value="Ensembl"/>
</dbReference>
<feature type="transmembrane region" description="Helical" evidence="5">
    <location>
        <begin position="127"/>
        <end position="146"/>
    </location>
</feature>
<dbReference type="GO" id="GO:0060081">
    <property type="term" value="P:membrane hyperpolarization"/>
    <property type="evidence" value="ECO:0007669"/>
    <property type="project" value="Ensembl"/>
</dbReference>
<protein>
    <submittedName>
        <fullName evidence="7">Solute carrier family 26 member 3</fullName>
    </submittedName>
</protein>
<feature type="transmembrane region" description="Helical" evidence="5">
    <location>
        <begin position="280"/>
        <end position="297"/>
    </location>
</feature>
<accession>A0A8C2T5M4</accession>
<dbReference type="GO" id="GO:0140900">
    <property type="term" value="F:chloride:bicarbonate antiporter activity"/>
    <property type="evidence" value="ECO:0007669"/>
    <property type="project" value="Ensembl"/>
</dbReference>